<feature type="domain" description="HTH tetR-type" evidence="6">
    <location>
        <begin position="8"/>
        <end position="68"/>
    </location>
</feature>
<keyword evidence="4" id="KW-0804">Transcription</keyword>
<organism evidence="7 8">
    <name type="scientific">Dermatophilus congolensis</name>
    <dbReference type="NCBI Taxonomy" id="1863"/>
    <lineage>
        <taxon>Bacteria</taxon>
        <taxon>Bacillati</taxon>
        <taxon>Actinomycetota</taxon>
        <taxon>Actinomycetes</taxon>
        <taxon>Micrococcales</taxon>
        <taxon>Dermatophilaceae</taxon>
        <taxon>Dermatophilus</taxon>
    </lineage>
</organism>
<dbReference type="InterPro" id="IPR001647">
    <property type="entry name" value="HTH_TetR"/>
</dbReference>
<dbReference type="SUPFAM" id="SSF46689">
    <property type="entry name" value="Homeodomain-like"/>
    <property type="match status" value="1"/>
</dbReference>
<accession>A0AA46BP81</accession>
<evidence type="ECO:0000259" key="6">
    <source>
        <dbReference type="PROSITE" id="PS50977"/>
    </source>
</evidence>
<dbReference type="Gene3D" id="1.10.357.10">
    <property type="entry name" value="Tetracycline Repressor, domain 2"/>
    <property type="match status" value="1"/>
</dbReference>
<dbReference type="InterPro" id="IPR036271">
    <property type="entry name" value="Tet_transcr_reg_TetR-rel_C_sf"/>
</dbReference>
<comment type="caution">
    <text evidence="7">The sequence shown here is derived from an EMBL/GenBank/DDBJ whole genome shotgun (WGS) entry which is preliminary data.</text>
</comment>
<evidence type="ECO:0000256" key="3">
    <source>
        <dbReference type="ARBA" id="ARBA00023125"/>
    </source>
</evidence>
<proteinExistence type="predicted"/>
<dbReference type="GO" id="GO:0003677">
    <property type="term" value="F:DNA binding"/>
    <property type="evidence" value="ECO:0007669"/>
    <property type="project" value="UniProtKB-UniRule"/>
</dbReference>
<evidence type="ECO:0000313" key="8">
    <source>
        <dbReference type="Proteomes" id="UP000254118"/>
    </source>
</evidence>
<dbReference type="SUPFAM" id="SSF48498">
    <property type="entry name" value="Tetracyclin repressor-like, C-terminal domain"/>
    <property type="match status" value="1"/>
</dbReference>
<dbReference type="InterPro" id="IPR039538">
    <property type="entry name" value="BetI_C"/>
</dbReference>
<gene>
    <name evidence="7" type="ORF">NCTC7915_01755</name>
</gene>
<evidence type="ECO:0000256" key="5">
    <source>
        <dbReference type="PROSITE-ProRule" id="PRU00335"/>
    </source>
</evidence>
<protein>
    <submittedName>
        <fullName evidence="7">Transcriptional regulator BetI</fullName>
    </submittedName>
</protein>
<keyword evidence="3 5" id="KW-0238">DNA-binding</keyword>
<evidence type="ECO:0000313" key="7">
    <source>
        <dbReference type="EMBL" id="STD12304.1"/>
    </source>
</evidence>
<reference evidence="7 8" key="1">
    <citation type="submission" date="2018-06" db="EMBL/GenBank/DDBJ databases">
        <authorList>
            <consortium name="Pathogen Informatics"/>
            <person name="Doyle S."/>
        </authorList>
    </citation>
    <scope>NUCLEOTIDE SEQUENCE [LARGE SCALE GENOMIC DNA]</scope>
    <source>
        <strain evidence="7 8">NCTC7915</strain>
    </source>
</reference>
<evidence type="ECO:0000256" key="1">
    <source>
        <dbReference type="ARBA" id="ARBA00022491"/>
    </source>
</evidence>
<dbReference type="AlphaFoldDB" id="A0AA46BP81"/>
<keyword evidence="1" id="KW-0678">Repressor</keyword>
<dbReference type="InterPro" id="IPR009057">
    <property type="entry name" value="Homeodomain-like_sf"/>
</dbReference>
<name>A0AA46BP81_9MICO</name>
<sequence length="218" mass="24521">MPKIVDVTRRRERIADAVFALIERGGVEAASLRNVASEAGLNVGSVRHYIDGHEGMLIESLQVMEERIEKRIWARVEVFQKEQLKNTKDSLKELSPKAERVIAASPAFRDMAVDVLEELLPLDATRRREVAVWLALSERSRTQKSLRTQAQEMIEGARIVTRPLVEYARVPEAELRAECLAVAVDGLAVALLYGPERLNAKTVREILHRHVDAALDAR</sequence>
<dbReference type="PROSITE" id="PS50977">
    <property type="entry name" value="HTH_TETR_2"/>
    <property type="match status" value="1"/>
</dbReference>
<dbReference type="Proteomes" id="UP000254118">
    <property type="component" value="Unassembled WGS sequence"/>
</dbReference>
<feature type="DNA-binding region" description="H-T-H motif" evidence="5">
    <location>
        <begin position="31"/>
        <end position="50"/>
    </location>
</feature>
<dbReference type="Pfam" id="PF13977">
    <property type="entry name" value="TetR_C_6"/>
    <property type="match status" value="1"/>
</dbReference>
<dbReference type="RefSeq" id="WP_115031326.1">
    <property type="nucleotide sequence ID" value="NZ_UFYA01000001.1"/>
</dbReference>
<evidence type="ECO:0000256" key="4">
    <source>
        <dbReference type="ARBA" id="ARBA00023163"/>
    </source>
</evidence>
<keyword evidence="2" id="KW-0805">Transcription regulation</keyword>
<evidence type="ECO:0000256" key="2">
    <source>
        <dbReference type="ARBA" id="ARBA00023015"/>
    </source>
</evidence>
<dbReference type="EMBL" id="UFYA01000001">
    <property type="protein sequence ID" value="STD12304.1"/>
    <property type="molecule type" value="Genomic_DNA"/>
</dbReference>